<dbReference type="HAMAP" id="MF_00073">
    <property type="entry name" value="NusB"/>
    <property type="match status" value="1"/>
</dbReference>
<feature type="domain" description="NusB/RsmB/TIM44" evidence="7">
    <location>
        <begin position="5"/>
        <end position="151"/>
    </location>
</feature>
<dbReference type="NCBIfam" id="TIGR01951">
    <property type="entry name" value="nusB"/>
    <property type="match status" value="1"/>
</dbReference>
<dbReference type="Gene3D" id="1.10.940.10">
    <property type="entry name" value="NusB-like"/>
    <property type="match status" value="1"/>
</dbReference>
<comment type="similarity">
    <text evidence="1 6">Belongs to the NusB family.</text>
</comment>
<sequence length="153" mass="17683">MNRKKSRELAMKLLFQMIINKEEAVNVITNLKENSAGEEENLGGNNREEFYGEKNENLKDVDIEYVARVLKGIEENEKVIDGQIEKYLRKWNLNRLSKVDVAILRICTYEFLYEDSIPERVSINEAIEMAKKYSSDKSASFINGVLGNMIRGK</sequence>
<evidence type="ECO:0000256" key="1">
    <source>
        <dbReference type="ARBA" id="ARBA00005952"/>
    </source>
</evidence>
<dbReference type="GO" id="GO:0005829">
    <property type="term" value="C:cytosol"/>
    <property type="evidence" value="ECO:0007669"/>
    <property type="project" value="TreeGrafter"/>
</dbReference>
<keyword evidence="9" id="KW-1185">Reference proteome</keyword>
<evidence type="ECO:0000256" key="3">
    <source>
        <dbReference type="ARBA" id="ARBA00022884"/>
    </source>
</evidence>
<dbReference type="InterPro" id="IPR006027">
    <property type="entry name" value="NusB_RsmB_TIM44"/>
</dbReference>
<dbReference type="Pfam" id="PF01029">
    <property type="entry name" value="NusB"/>
    <property type="match status" value="1"/>
</dbReference>
<evidence type="ECO:0000313" key="9">
    <source>
        <dbReference type="Proteomes" id="UP000237798"/>
    </source>
</evidence>
<keyword evidence="3 6" id="KW-0694">RNA-binding</keyword>
<comment type="function">
    <text evidence="6">Involved in transcription antitermination. Required for transcription of ribosomal RNA (rRNA) genes. Binds specifically to the boxA antiterminator sequence of the ribosomal RNA (rrn) operons.</text>
</comment>
<dbReference type="AlphaFoldDB" id="A0A2T0BRT8"/>
<protein>
    <recommendedName>
        <fullName evidence="6">Transcription antitermination protein NusB</fullName>
    </recommendedName>
    <alternativeName>
        <fullName evidence="6">Antitermination factor NusB</fullName>
    </alternativeName>
</protein>
<dbReference type="PANTHER" id="PTHR11078:SF3">
    <property type="entry name" value="ANTITERMINATION NUSB DOMAIN-CONTAINING PROTEIN"/>
    <property type="match status" value="1"/>
</dbReference>
<evidence type="ECO:0000256" key="4">
    <source>
        <dbReference type="ARBA" id="ARBA00023015"/>
    </source>
</evidence>
<dbReference type="InterPro" id="IPR035926">
    <property type="entry name" value="NusB-like_sf"/>
</dbReference>
<evidence type="ECO:0000259" key="7">
    <source>
        <dbReference type="Pfam" id="PF01029"/>
    </source>
</evidence>
<dbReference type="OrthoDB" id="9811381at2"/>
<dbReference type="EMBL" id="PVXP01000003">
    <property type="protein sequence ID" value="PRR86542.1"/>
    <property type="molecule type" value="Genomic_DNA"/>
</dbReference>
<organism evidence="8 9">
    <name type="scientific">Clostridium luticellarii</name>
    <dbReference type="NCBI Taxonomy" id="1691940"/>
    <lineage>
        <taxon>Bacteria</taxon>
        <taxon>Bacillati</taxon>
        <taxon>Bacillota</taxon>
        <taxon>Clostridia</taxon>
        <taxon>Eubacteriales</taxon>
        <taxon>Clostridiaceae</taxon>
        <taxon>Clostridium</taxon>
    </lineage>
</organism>
<evidence type="ECO:0000256" key="2">
    <source>
        <dbReference type="ARBA" id="ARBA00022814"/>
    </source>
</evidence>
<dbReference type="GO" id="GO:0003723">
    <property type="term" value="F:RNA binding"/>
    <property type="evidence" value="ECO:0007669"/>
    <property type="project" value="UniProtKB-UniRule"/>
</dbReference>
<name>A0A2T0BRT8_9CLOT</name>
<evidence type="ECO:0000256" key="6">
    <source>
        <dbReference type="HAMAP-Rule" id="MF_00073"/>
    </source>
</evidence>
<dbReference type="GO" id="GO:0031564">
    <property type="term" value="P:transcription antitermination"/>
    <property type="evidence" value="ECO:0007669"/>
    <property type="project" value="UniProtKB-KW"/>
</dbReference>
<dbReference type="Proteomes" id="UP000237798">
    <property type="component" value="Unassembled WGS sequence"/>
</dbReference>
<evidence type="ECO:0000256" key="5">
    <source>
        <dbReference type="ARBA" id="ARBA00023163"/>
    </source>
</evidence>
<proteinExistence type="inferred from homology"/>
<comment type="caution">
    <text evidence="8">The sequence shown here is derived from an EMBL/GenBank/DDBJ whole genome shotgun (WGS) entry which is preliminary data.</text>
</comment>
<reference evidence="8 9" key="1">
    <citation type="submission" date="2018-03" db="EMBL/GenBank/DDBJ databases">
        <title>Genome sequence of Clostridium luticellarii DSM 29923.</title>
        <authorList>
            <person name="Poehlein A."/>
            <person name="Daniel R."/>
        </authorList>
    </citation>
    <scope>NUCLEOTIDE SEQUENCE [LARGE SCALE GENOMIC DNA]</scope>
    <source>
        <strain evidence="8 9">DSM 29923</strain>
    </source>
</reference>
<keyword evidence="4 6" id="KW-0805">Transcription regulation</keyword>
<dbReference type="SUPFAM" id="SSF48013">
    <property type="entry name" value="NusB-like"/>
    <property type="match status" value="1"/>
</dbReference>
<keyword evidence="2 6" id="KW-0889">Transcription antitermination</keyword>
<dbReference type="PANTHER" id="PTHR11078">
    <property type="entry name" value="N UTILIZATION SUBSTANCE PROTEIN B-RELATED"/>
    <property type="match status" value="1"/>
</dbReference>
<accession>A0A2T0BRT8</accession>
<dbReference type="GO" id="GO:0006353">
    <property type="term" value="P:DNA-templated transcription termination"/>
    <property type="evidence" value="ECO:0007669"/>
    <property type="project" value="UniProtKB-UniRule"/>
</dbReference>
<dbReference type="RefSeq" id="WP_106007852.1">
    <property type="nucleotide sequence ID" value="NZ_JALCPJ010000001.1"/>
</dbReference>
<evidence type="ECO:0000313" key="8">
    <source>
        <dbReference type="EMBL" id="PRR86542.1"/>
    </source>
</evidence>
<dbReference type="InterPro" id="IPR011605">
    <property type="entry name" value="NusB_fam"/>
</dbReference>
<gene>
    <name evidence="6" type="primary">nusB</name>
    <name evidence="8" type="ORF">CLLU_03430</name>
</gene>
<keyword evidence="5 6" id="KW-0804">Transcription</keyword>